<gene>
    <name evidence="2" type="ORF">DFR67_11635</name>
</gene>
<accession>A0A318RE39</accession>
<feature type="region of interest" description="Disordered" evidence="1">
    <location>
        <begin position="1"/>
        <end position="36"/>
    </location>
</feature>
<organism evidence="2 3">
    <name type="scientific">Williamsia limnetica</name>
    <dbReference type="NCBI Taxonomy" id="882452"/>
    <lineage>
        <taxon>Bacteria</taxon>
        <taxon>Bacillati</taxon>
        <taxon>Actinomycetota</taxon>
        <taxon>Actinomycetes</taxon>
        <taxon>Mycobacteriales</taxon>
        <taxon>Nocardiaceae</taxon>
        <taxon>Williamsia</taxon>
    </lineage>
</organism>
<feature type="compositionally biased region" description="Low complexity" evidence="1">
    <location>
        <begin position="120"/>
        <end position="144"/>
    </location>
</feature>
<evidence type="ECO:0000313" key="2">
    <source>
        <dbReference type="EMBL" id="PYE13481.1"/>
    </source>
</evidence>
<protein>
    <submittedName>
        <fullName evidence="2">Uncharacterized protein</fullName>
    </submittedName>
</protein>
<comment type="caution">
    <text evidence="2">The sequence shown here is derived from an EMBL/GenBank/DDBJ whole genome shotgun (WGS) entry which is preliminary data.</text>
</comment>
<feature type="region of interest" description="Disordered" evidence="1">
    <location>
        <begin position="108"/>
        <end position="164"/>
    </location>
</feature>
<proteinExistence type="predicted"/>
<dbReference type="EMBL" id="QJSP01000016">
    <property type="protein sequence ID" value="PYE13481.1"/>
    <property type="molecule type" value="Genomic_DNA"/>
</dbReference>
<sequence>MATTDKKVSARELARKKVAAQREAQRQRDKDNETDLATVIQAGDTVAAAEAVRDKAILAARSKCDDKIAGAHARMGAALTAIRDRGETIAALAELSDLTDGEVRRLIKLHTDTAPNPARSDSSGEGAAEASEPPAAPQPSAAEAGEPDTPPGGDHGQGPAALAS</sequence>
<feature type="compositionally biased region" description="Basic and acidic residues" evidence="1">
    <location>
        <begin position="1"/>
        <end position="15"/>
    </location>
</feature>
<dbReference type="AlphaFoldDB" id="A0A318RE39"/>
<dbReference type="RefSeq" id="WP_110471866.1">
    <property type="nucleotide sequence ID" value="NZ_QJSP01000016.1"/>
</dbReference>
<name>A0A318RE39_WILLI</name>
<reference evidence="2 3" key="1">
    <citation type="submission" date="2018-06" db="EMBL/GenBank/DDBJ databases">
        <title>Genomic Encyclopedia of Type Strains, Phase IV (KMG-IV): sequencing the most valuable type-strain genomes for metagenomic binning, comparative biology and taxonomic classification.</title>
        <authorList>
            <person name="Goeker M."/>
        </authorList>
    </citation>
    <scope>NUCLEOTIDE SEQUENCE [LARGE SCALE GENOMIC DNA]</scope>
    <source>
        <strain evidence="2 3">DSM 45521</strain>
    </source>
</reference>
<dbReference type="Proteomes" id="UP000247591">
    <property type="component" value="Unassembled WGS sequence"/>
</dbReference>
<feature type="compositionally biased region" description="Basic and acidic residues" evidence="1">
    <location>
        <begin position="23"/>
        <end position="33"/>
    </location>
</feature>
<evidence type="ECO:0000256" key="1">
    <source>
        <dbReference type="SAM" id="MobiDB-lite"/>
    </source>
</evidence>
<dbReference type="OrthoDB" id="9965590at2"/>
<keyword evidence="3" id="KW-1185">Reference proteome</keyword>
<evidence type="ECO:0000313" key="3">
    <source>
        <dbReference type="Proteomes" id="UP000247591"/>
    </source>
</evidence>